<dbReference type="PANTHER" id="PTHR43156:SF2">
    <property type="entry name" value="STAGE II SPORULATION PROTEIN E"/>
    <property type="match status" value="1"/>
</dbReference>
<reference evidence="4 5" key="1">
    <citation type="submission" date="2020-08" db="EMBL/GenBank/DDBJ databases">
        <title>Genome public.</title>
        <authorList>
            <person name="Liu C."/>
            <person name="Sun Q."/>
        </authorList>
    </citation>
    <scope>NUCLEOTIDE SEQUENCE [LARGE SCALE GENOMIC DNA]</scope>
    <source>
        <strain evidence="4 5">NSJ-46</strain>
    </source>
</reference>
<gene>
    <name evidence="4" type="ORF">H8716_11790</name>
</gene>
<dbReference type="SMART" id="SM00304">
    <property type="entry name" value="HAMP"/>
    <property type="match status" value="1"/>
</dbReference>
<evidence type="ECO:0000256" key="1">
    <source>
        <dbReference type="ARBA" id="ARBA00022801"/>
    </source>
</evidence>
<feature type="transmembrane region" description="Helical" evidence="2">
    <location>
        <begin position="203"/>
        <end position="225"/>
    </location>
</feature>
<keyword evidence="2" id="KW-0812">Transmembrane</keyword>
<dbReference type="SUPFAM" id="SSF158472">
    <property type="entry name" value="HAMP domain-like"/>
    <property type="match status" value="1"/>
</dbReference>
<keyword evidence="1" id="KW-0378">Hydrolase</keyword>
<keyword evidence="2" id="KW-0472">Membrane</keyword>
<dbReference type="InterPro" id="IPR001932">
    <property type="entry name" value="PPM-type_phosphatase-like_dom"/>
</dbReference>
<feature type="transmembrane region" description="Helical" evidence="2">
    <location>
        <begin position="6"/>
        <end position="30"/>
    </location>
</feature>
<keyword evidence="2" id="KW-1133">Transmembrane helix</keyword>
<dbReference type="EMBL" id="JACRSZ010000012">
    <property type="protein sequence ID" value="MBC8573758.1"/>
    <property type="molecule type" value="Genomic_DNA"/>
</dbReference>
<dbReference type="Proteomes" id="UP000657421">
    <property type="component" value="Unassembled WGS sequence"/>
</dbReference>
<name>A0ABR7NBI1_9FIRM</name>
<dbReference type="InterPro" id="IPR003660">
    <property type="entry name" value="HAMP_dom"/>
</dbReference>
<evidence type="ECO:0000256" key="2">
    <source>
        <dbReference type="SAM" id="Phobius"/>
    </source>
</evidence>
<protein>
    <submittedName>
        <fullName evidence="4">SpoIIE family protein phosphatase</fullName>
    </submittedName>
</protein>
<dbReference type="SMART" id="SM00331">
    <property type="entry name" value="PP2C_SIG"/>
    <property type="match status" value="1"/>
</dbReference>
<organism evidence="4 5">
    <name type="scientific">Jingyaoa shaoxingensis</name>
    <dbReference type="NCBI Taxonomy" id="2763671"/>
    <lineage>
        <taxon>Bacteria</taxon>
        <taxon>Bacillati</taxon>
        <taxon>Bacillota</taxon>
        <taxon>Clostridia</taxon>
        <taxon>Lachnospirales</taxon>
        <taxon>Lachnospiraceae</taxon>
        <taxon>Jingyaoa</taxon>
    </lineage>
</organism>
<proteinExistence type="predicted"/>
<dbReference type="Gene3D" id="3.60.40.10">
    <property type="entry name" value="PPM-type phosphatase domain"/>
    <property type="match status" value="1"/>
</dbReference>
<dbReference type="CDD" id="cd06225">
    <property type="entry name" value="HAMP"/>
    <property type="match status" value="1"/>
</dbReference>
<sequence>MNSKLLSKFVLSLGVLGVALTVTISLFSYLSSKEYLEEMYAQRVVSGSKSVATMLDIEDVRAIIGPGGEDSEVYSHVESMLNTLKKDGDITYLSLVIPDEDSVTFYIDTCVPEIGDNPANKLTYGTDVLYTDAAYDENDLQKYYYVWNLYAENRGTDKPIVTDNSYGYNYTAVSPILDEQGEAIAEIQYILDMQAVRDHLSSFLYKMLGISCTIICVALLLYIMLMKWMVLTPIEKLSRFTTEIIKSGNFKKQEIVINTKDEIEDLGNSFNAMLKKLEDYIGNLTAVTAEKERIGTELNVATHIQSSMLPCIFPAFPDRNELDIYATMTPAKEVGGDFYDFFMVDERHIAIVMADVSGKGVPAALFMVIGKTLIKDHTQPGRDLGEVFTEVNHILCESNDNGMFITAFEGVLDLITGEFRYVNAGHEKPFIYRKSEGYEAYKVRPGFVLAGMENIRYKEQIIQLHIGDKVFLYTDGVTEAMNKEHQLYGMDRLHHILNQQCQTCSPEKILELVKADIDAFVGDNDQFDDITMLCLEYTRKMKE</sequence>
<feature type="domain" description="HAMP" evidence="3">
    <location>
        <begin position="228"/>
        <end position="282"/>
    </location>
</feature>
<keyword evidence="5" id="KW-1185">Reference proteome</keyword>
<comment type="caution">
    <text evidence="4">The sequence shown here is derived from an EMBL/GenBank/DDBJ whole genome shotgun (WGS) entry which is preliminary data.</text>
</comment>
<dbReference type="Pfam" id="PF00672">
    <property type="entry name" value="HAMP"/>
    <property type="match status" value="1"/>
</dbReference>
<evidence type="ECO:0000259" key="3">
    <source>
        <dbReference type="PROSITE" id="PS50885"/>
    </source>
</evidence>
<evidence type="ECO:0000313" key="4">
    <source>
        <dbReference type="EMBL" id="MBC8573758.1"/>
    </source>
</evidence>
<dbReference type="InterPro" id="IPR052016">
    <property type="entry name" value="Bact_Sigma-Reg"/>
</dbReference>
<evidence type="ECO:0000313" key="5">
    <source>
        <dbReference type="Proteomes" id="UP000657421"/>
    </source>
</evidence>
<dbReference type="PANTHER" id="PTHR43156">
    <property type="entry name" value="STAGE II SPORULATION PROTEIN E-RELATED"/>
    <property type="match status" value="1"/>
</dbReference>
<dbReference type="PROSITE" id="PS50885">
    <property type="entry name" value="HAMP"/>
    <property type="match status" value="1"/>
</dbReference>
<accession>A0ABR7NBI1</accession>
<dbReference type="InterPro" id="IPR036457">
    <property type="entry name" value="PPM-type-like_dom_sf"/>
</dbReference>
<dbReference type="Pfam" id="PF07228">
    <property type="entry name" value="SpoIIE"/>
    <property type="match status" value="1"/>
</dbReference>
<dbReference type="Gene3D" id="6.10.340.10">
    <property type="match status" value="1"/>
</dbReference>
<dbReference type="RefSeq" id="WP_249309053.1">
    <property type="nucleotide sequence ID" value="NZ_JACRSZ010000012.1"/>
</dbReference>